<protein>
    <submittedName>
        <fullName evidence="1">Uncharacterized protein</fullName>
    </submittedName>
</protein>
<gene>
    <name evidence="1" type="ORF">INT80_06855</name>
</gene>
<evidence type="ECO:0000313" key="1">
    <source>
        <dbReference type="EMBL" id="MBF4102606.1"/>
    </source>
</evidence>
<accession>A0A930Y540</accession>
<comment type="caution">
    <text evidence="1">The sequence shown here is derived from an EMBL/GenBank/DDBJ whole genome shotgun (WGS) entry which is preliminary data.</text>
</comment>
<dbReference type="EMBL" id="JADION010000016">
    <property type="protein sequence ID" value="MBF4102606.1"/>
    <property type="molecule type" value="Genomic_DNA"/>
</dbReference>
<sequence>MLISDYKESYHLLFCVSVAQIAVDKISEHSINALMNIGTQYRIEKFAFSSNLRLVKNTRC</sequence>
<name>A0A930Y540_9PAST</name>
<reference evidence="1" key="1">
    <citation type="submission" date="2020-11" db="EMBL/GenBank/DDBJ databases">
        <title>Gallibacterium anatis 1637, full genome, WGS.</title>
        <authorList>
            <person name="Laishevtcev A.I."/>
            <person name="Yakimova E.A."/>
            <person name="Petkovich D."/>
            <person name="Stepanova T.V."/>
            <person name="Kalendr R.S."/>
            <person name="Rubalsky E.O."/>
            <person name="Zulkarneev E.R."/>
            <person name="Aleshkin A.V."/>
        </authorList>
    </citation>
    <scope>NUCLEOTIDE SEQUENCE</scope>
    <source>
        <strain evidence="1">1637</strain>
    </source>
</reference>
<organism evidence="1">
    <name type="scientific">Gallibacterium anatis</name>
    <dbReference type="NCBI Taxonomy" id="750"/>
    <lineage>
        <taxon>Bacteria</taxon>
        <taxon>Pseudomonadati</taxon>
        <taxon>Pseudomonadota</taxon>
        <taxon>Gammaproteobacteria</taxon>
        <taxon>Pasteurellales</taxon>
        <taxon>Pasteurellaceae</taxon>
        <taxon>Gallibacterium</taxon>
    </lineage>
</organism>
<proteinExistence type="predicted"/>
<dbReference type="AlphaFoldDB" id="A0A930Y540"/>